<sequence>MMTARGPETARAVDRSVLEELLEDLLGNVLTFERFVADYVALWSGRMTTLDAALARTDLAAADTGVLSIRSSSIMLGCAYVATISDSMLAAVRRADCLSAQAWLPELDAAGTEACHELSLLLVEETHRSWGEPEQHP</sequence>
<dbReference type="SUPFAM" id="SSF47226">
    <property type="entry name" value="Histidine-containing phosphotransfer domain, HPT domain"/>
    <property type="match status" value="1"/>
</dbReference>
<dbReference type="Proteomes" id="UP000561011">
    <property type="component" value="Unassembled WGS sequence"/>
</dbReference>
<organism evidence="1 2">
    <name type="scientific">Sanguibacter inulinus</name>
    <dbReference type="NCBI Taxonomy" id="60922"/>
    <lineage>
        <taxon>Bacteria</taxon>
        <taxon>Bacillati</taxon>
        <taxon>Actinomycetota</taxon>
        <taxon>Actinomycetes</taxon>
        <taxon>Micrococcales</taxon>
        <taxon>Sanguibacteraceae</taxon>
        <taxon>Sanguibacter</taxon>
    </lineage>
</organism>
<dbReference type="Gene3D" id="1.20.120.160">
    <property type="entry name" value="HPT domain"/>
    <property type="match status" value="1"/>
</dbReference>
<dbReference type="GO" id="GO:0000160">
    <property type="term" value="P:phosphorelay signal transduction system"/>
    <property type="evidence" value="ECO:0007669"/>
    <property type="project" value="InterPro"/>
</dbReference>
<protein>
    <recommendedName>
        <fullName evidence="3">Hpt domain-containing protein</fullName>
    </recommendedName>
</protein>
<evidence type="ECO:0000313" key="1">
    <source>
        <dbReference type="EMBL" id="NYS94906.1"/>
    </source>
</evidence>
<dbReference type="AlphaFoldDB" id="A0A853EVZ2"/>
<evidence type="ECO:0000313" key="2">
    <source>
        <dbReference type="Proteomes" id="UP000561011"/>
    </source>
</evidence>
<evidence type="ECO:0008006" key="3">
    <source>
        <dbReference type="Google" id="ProtNLM"/>
    </source>
</evidence>
<dbReference type="InterPro" id="IPR036641">
    <property type="entry name" value="HPT_dom_sf"/>
</dbReference>
<accession>A0A853EVZ2</accession>
<name>A0A853EVZ2_9MICO</name>
<dbReference type="EMBL" id="JACBYE010000048">
    <property type="protein sequence ID" value="NYS94906.1"/>
    <property type="molecule type" value="Genomic_DNA"/>
</dbReference>
<comment type="caution">
    <text evidence="1">The sequence shown here is derived from an EMBL/GenBank/DDBJ whole genome shotgun (WGS) entry which is preliminary data.</text>
</comment>
<gene>
    <name evidence="1" type="ORF">HZZ10_15425</name>
</gene>
<dbReference type="RefSeq" id="WP_156382833.1">
    <property type="nucleotide sequence ID" value="NZ_JACBYE010000048.1"/>
</dbReference>
<proteinExistence type="predicted"/>
<keyword evidence="2" id="KW-1185">Reference proteome</keyword>
<reference evidence="1 2" key="1">
    <citation type="submission" date="2020-07" db="EMBL/GenBank/DDBJ databases">
        <title>MOT database genomes.</title>
        <authorList>
            <person name="Joseph S."/>
            <person name="Aduse-Opoku J."/>
            <person name="Hashim A."/>
            <person name="Wade W."/>
            <person name="Curtis M."/>
        </authorList>
    </citation>
    <scope>NUCLEOTIDE SEQUENCE [LARGE SCALE GENOMIC DNA]</scope>
    <source>
        <strain evidence="1 2">DSM 100099</strain>
    </source>
</reference>